<keyword evidence="2" id="KW-1185">Reference proteome</keyword>
<dbReference type="Proteomes" id="UP001295684">
    <property type="component" value="Unassembled WGS sequence"/>
</dbReference>
<gene>
    <name evidence="1" type="ORF">ECRASSUSDP1_LOCUS23230</name>
</gene>
<protein>
    <submittedName>
        <fullName evidence="1">Uncharacterized protein</fullName>
    </submittedName>
</protein>
<name>A0AAD1Y2M0_EUPCR</name>
<dbReference type="AlphaFoldDB" id="A0AAD1Y2M0"/>
<accession>A0AAD1Y2M0</accession>
<reference evidence="1" key="1">
    <citation type="submission" date="2023-07" db="EMBL/GenBank/DDBJ databases">
        <authorList>
            <consortium name="AG Swart"/>
            <person name="Singh M."/>
            <person name="Singh A."/>
            <person name="Seah K."/>
            <person name="Emmerich C."/>
        </authorList>
    </citation>
    <scope>NUCLEOTIDE SEQUENCE</scope>
    <source>
        <strain evidence="1">DP1</strain>
    </source>
</reference>
<dbReference type="EMBL" id="CAMPGE010023889">
    <property type="protein sequence ID" value="CAI2381767.1"/>
    <property type="molecule type" value="Genomic_DNA"/>
</dbReference>
<organism evidence="1 2">
    <name type="scientific">Euplotes crassus</name>
    <dbReference type="NCBI Taxonomy" id="5936"/>
    <lineage>
        <taxon>Eukaryota</taxon>
        <taxon>Sar</taxon>
        <taxon>Alveolata</taxon>
        <taxon>Ciliophora</taxon>
        <taxon>Intramacronucleata</taxon>
        <taxon>Spirotrichea</taxon>
        <taxon>Hypotrichia</taxon>
        <taxon>Euplotida</taxon>
        <taxon>Euplotidae</taxon>
        <taxon>Moneuplotes</taxon>
    </lineage>
</organism>
<sequence>MTNYLRPATSQISLFSLVQKSMVQLIDWDAIDSKSIKKLTSYHM</sequence>
<comment type="caution">
    <text evidence="1">The sequence shown here is derived from an EMBL/GenBank/DDBJ whole genome shotgun (WGS) entry which is preliminary data.</text>
</comment>
<evidence type="ECO:0000313" key="1">
    <source>
        <dbReference type="EMBL" id="CAI2381767.1"/>
    </source>
</evidence>
<evidence type="ECO:0000313" key="2">
    <source>
        <dbReference type="Proteomes" id="UP001295684"/>
    </source>
</evidence>
<proteinExistence type="predicted"/>